<sequence>MYALYKGEEFLCMGTIYQIAKEQNVGIGTIKYYKTNAYKRKLDKRNSKNARILIEIEEDENE</sequence>
<name>A0ABT9USS1_9FIRM</name>
<evidence type="ECO:0000313" key="1">
    <source>
        <dbReference type="EMBL" id="MDQ0149334.1"/>
    </source>
</evidence>
<reference evidence="1 2" key="1">
    <citation type="submission" date="2023-07" db="EMBL/GenBank/DDBJ databases">
        <title>Genomic Encyclopedia of Type Strains, Phase IV (KMG-IV): sequencing the most valuable type-strain genomes for metagenomic binning, comparative biology and taxonomic classification.</title>
        <authorList>
            <person name="Goeker M."/>
        </authorList>
    </citation>
    <scope>NUCLEOTIDE SEQUENCE [LARGE SCALE GENOMIC DNA]</scope>
    <source>
        <strain evidence="1 2">DSM 20694</strain>
    </source>
</reference>
<keyword evidence="2" id="KW-1185">Reference proteome</keyword>
<organism evidence="1 2">
    <name type="scientific">Eubacterium multiforme</name>
    <dbReference type="NCBI Taxonomy" id="83339"/>
    <lineage>
        <taxon>Bacteria</taxon>
        <taxon>Bacillati</taxon>
        <taxon>Bacillota</taxon>
        <taxon>Clostridia</taxon>
        <taxon>Eubacteriales</taxon>
        <taxon>Eubacteriaceae</taxon>
        <taxon>Eubacterium</taxon>
    </lineage>
</organism>
<protein>
    <submittedName>
        <fullName evidence="1">DNA-binding NarL/FixJ family response regulator</fullName>
    </submittedName>
</protein>
<gene>
    <name evidence="1" type="ORF">J2S18_001264</name>
</gene>
<accession>A0ABT9USS1</accession>
<dbReference type="GO" id="GO:0003677">
    <property type="term" value="F:DNA binding"/>
    <property type="evidence" value="ECO:0007669"/>
    <property type="project" value="UniProtKB-KW"/>
</dbReference>
<proteinExistence type="predicted"/>
<dbReference type="EMBL" id="JAUSUF010000003">
    <property type="protein sequence ID" value="MDQ0149334.1"/>
    <property type="molecule type" value="Genomic_DNA"/>
</dbReference>
<dbReference type="Proteomes" id="UP001228504">
    <property type="component" value="Unassembled WGS sequence"/>
</dbReference>
<keyword evidence="1" id="KW-0238">DNA-binding</keyword>
<comment type="caution">
    <text evidence="1">The sequence shown here is derived from an EMBL/GenBank/DDBJ whole genome shotgun (WGS) entry which is preliminary data.</text>
</comment>
<dbReference type="RefSeq" id="WP_307484675.1">
    <property type="nucleotide sequence ID" value="NZ_JAUSUF010000003.1"/>
</dbReference>
<evidence type="ECO:0000313" key="2">
    <source>
        <dbReference type="Proteomes" id="UP001228504"/>
    </source>
</evidence>